<reference evidence="1 2" key="1">
    <citation type="journal article" date="2024" name="G3 (Bethesda)">
        <title>Genome assembly of Hibiscus sabdariffa L. provides insights into metabolisms of medicinal natural products.</title>
        <authorList>
            <person name="Kim T."/>
        </authorList>
    </citation>
    <scope>NUCLEOTIDE SEQUENCE [LARGE SCALE GENOMIC DNA]</scope>
    <source>
        <strain evidence="1">TK-2024</strain>
        <tissue evidence="1">Old leaves</tissue>
    </source>
</reference>
<gene>
    <name evidence="1" type="ORF">V6N12_019316</name>
</gene>
<evidence type="ECO:0000313" key="1">
    <source>
        <dbReference type="EMBL" id="KAK8483162.1"/>
    </source>
</evidence>
<accession>A0ABR1ZRH7</accession>
<proteinExistence type="predicted"/>
<keyword evidence="2" id="KW-1185">Reference proteome</keyword>
<comment type="caution">
    <text evidence="1">The sequence shown here is derived from an EMBL/GenBank/DDBJ whole genome shotgun (WGS) entry which is preliminary data.</text>
</comment>
<dbReference type="Proteomes" id="UP001472677">
    <property type="component" value="Unassembled WGS sequence"/>
</dbReference>
<name>A0ABR1ZRH7_9ROSI</name>
<protein>
    <submittedName>
        <fullName evidence="1">Uncharacterized protein</fullName>
    </submittedName>
</protein>
<evidence type="ECO:0000313" key="2">
    <source>
        <dbReference type="Proteomes" id="UP001472677"/>
    </source>
</evidence>
<sequence>MAPIIPFFVLVVLSQFLLIHSAEDEGNRLGVDCPSFPCGKLGDLAFPFTEGGRPDCGLFVVNGCNSTSRGVQVQLEHGGRWYEVDKISQGDTLTIYDKILAEQLQQRDCQSLNNLSLPNLPYVSFKIVPNVTLCKCRTSSNISLPKETELRHTPCDKYNIYYHRPKPPPSGDTDQDDRLSSLCPCPTIQLPLSEPPPDNDNLFDLLTPIVSVKVYISGLCLACHRRGGRCLARNQNFYCGEGISEDEQIWREARTR</sequence>
<dbReference type="EMBL" id="JBBPBM010001598">
    <property type="protein sequence ID" value="KAK8483162.1"/>
    <property type="molecule type" value="Genomic_DNA"/>
</dbReference>
<organism evidence="1 2">
    <name type="scientific">Hibiscus sabdariffa</name>
    <name type="common">roselle</name>
    <dbReference type="NCBI Taxonomy" id="183260"/>
    <lineage>
        <taxon>Eukaryota</taxon>
        <taxon>Viridiplantae</taxon>
        <taxon>Streptophyta</taxon>
        <taxon>Embryophyta</taxon>
        <taxon>Tracheophyta</taxon>
        <taxon>Spermatophyta</taxon>
        <taxon>Magnoliopsida</taxon>
        <taxon>eudicotyledons</taxon>
        <taxon>Gunneridae</taxon>
        <taxon>Pentapetalae</taxon>
        <taxon>rosids</taxon>
        <taxon>malvids</taxon>
        <taxon>Malvales</taxon>
        <taxon>Malvaceae</taxon>
        <taxon>Malvoideae</taxon>
        <taxon>Hibiscus</taxon>
    </lineage>
</organism>
<dbReference type="PANTHER" id="PTHR46008">
    <property type="entry name" value="LEAF RUST 10 DISEASE-RESISTANCE LOCUS RECEPTOR-LIKE PROTEIN KINASE-LIKE 1.4"/>
    <property type="match status" value="1"/>
</dbReference>
<dbReference type="PANTHER" id="PTHR46008:SF2">
    <property type="entry name" value="LEAF RUST 10 DISEASE-RESISTANCE LOCUS RECEPTOR-LIKE PROTEIN KINASE-LIKE 1.4"/>
    <property type="match status" value="1"/>
</dbReference>